<evidence type="ECO:0000259" key="1">
    <source>
        <dbReference type="PROSITE" id="PS50943"/>
    </source>
</evidence>
<reference evidence="2 3" key="1">
    <citation type="submission" date="2014-07" db="EMBL/GenBank/DDBJ databases">
        <authorList>
            <person name="McCorrison J."/>
            <person name="Sanka R."/>
            <person name="Torralba M."/>
            <person name="Gillis M."/>
            <person name="Haft D.H."/>
            <person name="Methe B."/>
            <person name="Sutton G."/>
            <person name="Nelson K.E."/>
        </authorList>
    </citation>
    <scope>NUCLEOTIDE SEQUENCE [LARGE SCALE GENOMIC DNA]</scope>
    <source>
        <strain evidence="2 3">DNF00424</strain>
    </source>
</reference>
<dbReference type="EMBL" id="JRNJ01000025">
    <property type="protein sequence ID" value="KGF29873.1"/>
    <property type="molecule type" value="Genomic_DNA"/>
</dbReference>
<gene>
    <name evidence="2" type="ORF">HMPREF2132_02145</name>
</gene>
<organism evidence="2 3">
    <name type="scientific">Prevotella histicola JCM 15637 = DNF00424</name>
    <dbReference type="NCBI Taxonomy" id="1236504"/>
    <lineage>
        <taxon>Bacteria</taxon>
        <taxon>Pseudomonadati</taxon>
        <taxon>Bacteroidota</taxon>
        <taxon>Bacteroidia</taxon>
        <taxon>Bacteroidales</taxon>
        <taxon>Prevotellaceae</taxon>
        <taxon>Prevotella</taxon>
    </lineage>
</organism>
<dbReference type="PROSITE" id="PS50943">
    <property type="entry name" value="HTH_CROC1"/>
    <property type="match status" value="1"/>
</dbReference>
<dbReference type="SUPFAM" id="SSF47413">
    <property type="entry name" value="lambda repressor-like DNA-binding domains"/>
    <property type="match status" value="1"/>
</dbReference>
<dbReference type="Gene3D" id="1.10.260.40">
    <property type="entry name" value="lambda repressor-like DNA-binding domains"/>
    <property type="match status" value="1"/>
</dbReference>
<dbReference type="Proteomes" id="UP000029533">
    <property type="component" value="Unassembled WGS sequence"/>
</dbReference>
<dbReference type="Pfam" id="PF13443">
    <property type="entry name" value="HTH_26"/>
    <property type="match status" value="1"/>
</dbReference>
<feature type="domain" description="HTH cro/C1-type" evidence="1">
    <location>
        <begin position="27"/>
        <end position="67"/>
    </location>
</feature>
<proteinExistence type="predicted"/>
<dbReference type="RefSeq" id="WP_197050687.1">
    <property type="nucleotide sequence ID" value="NZ_JRNJ01000025.1"/>
</dbReference>
<name>A0AAW3FHE4_9BACT</name>
<dbReference type="InterPro" id="IPR010982">
    <property type="entry name" value="Lambda_DNA-bd_dom_sf"/>
</dbReference>
<sequence length="74" mass="8467">MAENQQDLAGNRIKAVLADKERTCKWLAEEIGMSENTVSRWCSNRFQPSLHQLGRVANALDVDIRDLIRPTKEK</sequence>
<dbReference type="GO" id="GO:0003677">
    <property type="term" value="F:DNA binding"/>
    <property type="evidence" value="ECO:0007669"/>
    <property type="project" value="UniProtKB-KW"/>
</dbReference>
<dbReference type="InterPro" id="IPR001387">
    <property type="entry name" value="Cro/C1-type_HTH"/>
</dbReference>
<dbReference type="SMART" id="SM00530">
    <property type="entry name" value="HTH_XRE"/>
    <property type="match status" value="1"/>
</dbReference>
<keyword evidence="2" id="KW-0238">DNA-binding</keyword>
<evidence type="ECO:0000313" key="3">
    <source>
        <dbReference type="Proteomes" id="UP000029533"/>
    </source>
</evidence>
<comment type="caution">
    <text evidence="2">The sequence shown here is derived from an EMBL/GenBank/DDBJ whole genome shotgun (WGS) entry which is preliminary data.</text>
</comment>
<accession>A0AAW3FHE4</accession>
<protein>
    <submittedName>
        <fullName evidence="2">DNA-binding protein</fullName>
    </submittedName>
</protein>
<evidence type="ECO:0000313" key="2">
    <source>
        <dbReference type="EMBL" id="KGF29873.1"/>
    </source>
</evidence>
<dbReference type="CDD" id="cd00093">
    <property type="entry name" value="HTH_XRE"/>
    <property type="match status" value="1"/>
</dbReference>
<dbReference type="AlphaFoldDB" id="A0AAW3FHE4"/>